<protein>
    <submittedName>
        <fullName evidence="1">Uncharacterized protein</fullName>
    </submittedName>
</protein>
<name>A0AAD7NQ15_9AGAR</name>
<accession>A0AAD7NQ15</accession>
<organism evidence="1 2">
    <name type="scientific">Mycena maculata</name>
    <dbReference type="NCBI Taxonomy" id="230809"/>
    <lineage>
        <taxon>Eukaryota</taxon>
        <taxon>Fungi</taxon>
        <taxon>Dikarya</taxon>
        <taxon>Basidiomycota</taxon>
        <taxon>Agaricomycotina</taxon>
        <taxon>Agaricomycetes</taxon>
        <taxon>Agaricomycetidae</taxon>
        <taxon>Agaricales</taxon>
        <taxon>Marasmiineae</taxon>
        <taxon>Mycenaceae</taxon>
        <taxon>Mycena</taxon>
    </lineage>
</organism>
<sequence length="261" mass="28886">MSSSQAAEKVYAVIGGRGPGVFDRPPFMVNYRAAPVFPIVIKCTSATEAHAALGLQRVLVELRHDIAETDPEAFAKVLAGSPRIQHVFGASGPFYAVDDVTVQVHDNMYAKYHRFESVNEALVYMVLKGDIARMKQLGLYARVSTSMTPIVHRPLSTAKKASETKRTRPIFSYIRSLSGITDTIYGTSSAPEYGSHILGKHADYYLLSHGYTDDSIETIRHILSNSPKVDIFVDLLSAHGMAATETRWLWDLIHHDDNCGF</sequence>
<dbReference type="Proteomes" id="UP001215280">
    <property type="component" value="Unassembled WGS sequence"/>
</dbReference>
<gene>
    <name evidence="1" type="ORF">DFH07DRAFT_768864</name>
</gene>
<evidence type="ECO:0000313" key="2">
    <source>
        <dbReference type="Proteomes" id="UP001215280"/>
    </source>
</evidence>
<dbReference type="EMBL" id="JARJLG010000025">
    <property type="protein sequence ID" value="KAJ7769594.1"/>
    <property type="molecule type" value="Genomic_DNA"/>
</dbReference>
<evidence type="ECO:0000313" key="1">
    <source>
        <dbReference type="EMBL" id="KAJ7769594.1"/>
    </source>
</evidence>
<comment type="caution">
    <text evidence="1">The sequence shown here is derived from an EMBL/GenBank/DDBJ whole genome shotgun (WGS) entry which is preliminary data.</text>
</comment>
<dbReference type="AlphaFoldDB" id="A0AAD7NQ15"/>
<proteinExistence type="predicted"/>
<reference evidence="1" key="1">
    <citation type="submission" date="2023-03" db="EMBL/GenBank/DDBJ databases">
        <title>Massive genome expansion in bonnet fungi (Mycena s.s.) driven by repeated elements and novel gene families across ecological guilds.</title>
        <authorList>
            <consortium name="Lawrence Berkeley National Laboratory"/>
            <person name="Harder C.B."/>
            <person name="Miyauchi S."/>
            <person name="Viragh M."/>
            <person name="Kuo A."/>
            <person name="Thoen E."/>
            <person name="Andreopoulos B."/>
            <person name="Lu D."/>
            <person name="Skrede I."/>
            <person name="Drula E."/>
            <person name="Henrissat B."/>
            <person name="Morin E."/>
            <person name="Kohler A."/>
            <person name="Barry K."/>
            <person name="LaButti K."/>
            <person name="Morin E."/>
            <person name="Salamov A."/>
            <person name="Lipzen A."/>
            <person name="Mereny Z."/>
            <person name="Hegedus B."/>
            <person name="Baldrian P."/>
            <person name="Stursova M."/>
            <person name="Weitz H."/>
            <person name="Taylor A."/>
            <person name="Grigoriev I.V."/>
            <person name="Nagy L.G."/>
            <person name="Martin F."/>
            <person name="Kauserud H."/>
        </authorList>
    </citation>
    <scope>NUCLEOTIDE SEQUENCE</scope>
    <source>
        <strain evidence="1">CBHHK188m</strain>
    </source>
</reference>
<keyword evidence="2" id="KW-1185">Reference proteome</keyword>